<dbReference type="EMBL" id="CP035000">
    <property type="protein sequence ID" value="QAS81861.1"/>
    <property type="molecule type" value="Genomic_DNA"/>
</dbReference>
<keyword evidence="6" id="KW-1185">Reference proteome</keyword>
<dbReference type="Pfam" id="PF00392">
    <property type="entry name" value="GntR"/>
    <property type="match status" value="1"/>
</dbReference>
<dbReference type="SMART" id="SM00345">
    <property type="entry name" value="HTH_GNTR"/>
    <property type="match status" value="1"/>
</dbReference>
<dbReference type="Gene3D" id="1.10.10.10">
    <property type="entry name" value="Winged helix-like DNA-binding domain superfamily/Winged helix DNA-binding domain"/>
    <property type="match status" value="1"/>
</dbReference>
<accession>A0AAE5WSQ6</accession>
<dbReference type="InterPro" id="IPR036388">
    <property type="entry name" value="WH-like_DNA-bd_sf"/>
</dbReference>
<evidence type="ECO:0000256" key="2">
    <source>
        <dbReference type="ARBA" id="ARBA00023125"/>
    </source>
</evidence>
<dbReference type="InterPro" id="IPR011711">
    <property type="entry name" value="GntR_C"/>
</dbReference>
<gene>
    <name evidence="5" type="ORF">CO657_28880</name>
</gene>
<keyword evidence="2" id="KW-0238">DNA-binding</keyword>
<dbReference type="GO" id="GO:0003677">
    <property type="term" value="F:DNA binding"/>
    <property type="evidence" value="ECO:0007669"/>
    <property type="project" value="UniProtKB-KW"/>
</dbReference>
<dbReference type="InterPro" id="IPR000524">
    <property type="entry name" value="Tscrpt_reg_HTH_GntR"/>
</dbReference>
<dbReference type="AlphaFoldDB" id="A0AAE5WSQ6"/>
<organism evidence="5 6">
    <name type="scientific">Rhizobium acidisoli</name>
    <dbReference type="NCBI Taxonomy" id="1538158"/>
    <lineage>
        <taxon>Bacteria</taxon>
        <taxon>Pseudomonadati</taxon>
        <taxon>Pseudomonadota</taxon>
        <taxon>Alphaproteobacteria</taxon>
        <taxon>Hyphomicrobiales</taxon>
        <taxon>Rhizobiaceae</taxon>
        <taxon>Rhizobium/Agrobacterium group</taxon>
        <taxon>Rhizobium</taxon>
    </lineage>
</organism>
<evidence type="ECO:0000256" key="1">
    <source>
        <dbReference type="ARBA" id="ARBA00023015"/>
    </source>
</evidence>
<dbReference type="InterPro" id="IPR036390">
    <property type="entry name" value="WH_DNA-bd_sf"/>
</dbReference>
<feature type="domain" description="HTH gntR-type" evidence="4">
    <location>
        <begin position="21"/>
        <end position="89"/>
    </location>
</feature>
<dbReference type="InterPro" id="IPR008920">
    <property type="entry name" value="TF_FadR/GntR_C"/>
</dbReference>
<dbReference type="SUPFAM" id="SSF46785">
    <property type="entry name" value="Winged helix' DNA-binding domain"/>
    <property type="match status" value="1"/>
</dbReference>
<dbReference type="CDD" id="cd07377">
    <property type="entry name" value="WHTH_GntR"/>
    <property type="match status" value="1"/>
</dbReference>
<dbReference type="KEGG" id="rad:CO657_28880"/>
<reference evidence="5 6" key="1">
    <citation type="submission" date="2019-01" db="EMBL/GenBank/DDBJ databases">
        <title>Genomic insights into the origins and evolution of symbiotic genes in the Phaseolus vulgaris microsymbionts.</title>
        <authorList>
            <person name="Tong W."/>
        </authorList>
    </citation>
    <scope>NUCLEOTIDE SEQUENCE [LARGE SCALE GENOMIC DNA]</scope>
    <source>
        <strain evidence="5 6">FH23</strain>
        <plasmid evidence="6">prapfh23b</plasmid>
    </source>
</reference>
<dbReference type="GO" id="GO:0003700">
    <property type="term" value="F:DNA-binding transcription factor activity"/>
    <property type="evidence" value="ECO:0007669"/>
    <property type="project" value="InterPro"/>
</dbReference>
<evidence type="ECO:0000313" key="6">
    <source>
        <dbReference type="Proteomes" id="UP000220927"/>
    </source>
</evidence>
<evidence type="ECO:0000256" key="3">
    <source>
        <dbReference type="ARBA" id="ARBA00023163"/>
    </source>
</evidence>
<keyword evidence="1" id="KW-0805">Transcription regulation</keyword>
<sequence>MEGMTRLSVDERPPLGLVRSSSLTDTVYKDMLRLIRDGSWAPRMRLPSEVELARHFGISRPIVRQALARLREDGLIQSRQGSGSFVCNIEREPQVQFPAIGSIADLESFLKFREGVEGEAAAMAAAACSDASLVKISAAAMRLEKTGELELLSENDFGFHLAIAESTNNPFYINTLKSLRDNIRRGIGLAWNFADLRGDFLTGIHEQHQAVVTAIRARDPSNARDAMRTHLSWERARLMGEAGEFLTHTGTSP</sequence>
<dbReference type="Pfam" id="PF07729">
    <property type="entry name" value="FCD"/>
    <property type="match status" value="1"/>
</dbReference>
<keyword evidence="5" id="KW-0614">Plasmid</keyword>
<geneLocation type="plasmid" evidence="6">
    <name>prapfh23b</name>
</geneLocation>
<dbReference type="PANTHER" id="PTHR43537:SF5">
    <property type="entry name" value="UXU OPERON TRANSCRIPTIONAL REGULATOR"/>
    <property type="match status" value="1"/>
</dbReference>
<evidence type="ECO:0000259" key="4">
    <source>
        <dbReference type="PROSITE" id="PS50949"/>
    </source>
</evidence>
<dbReference type="SMART" id="SM00895">
    <property type="entry name" value="FCD"/>
    <property type="match status" value="1"/>
</dbReference>
<dbReference type="PROSITE" id="PS50949">
    <property type="entry name" value="HTH_GNTR"/>
    <property type="match status" value="1"/>
</dbReference>
<dbReference type="PANTHER" id="PTHR43537">
    <property type="entry name" value="TRANSCRIPTIONAL REGULATOR, GNTR FAMILY"/>
    <property type="match status" value="1"/>
</dbReference>
<keyword evidence="3" id="KW-0804">Transcription</keyword>
<dbReference type="SUPFAM" id="SSF48008">
    <property type="entry name" value="GntR ligand-binding domain-like"/>
    <property type="match status" value="1"/>
</dbReference>
<dbReference type="PRINTS" id="PR00035">
    <property type="entry name" value="HTHGNTR"/>
</dbReference>
<protein>
    <submittedName>
        <fullName evidence="5">FadR family transcriptional regulator</fullName>
    </submittedName>
</protein>
<proteinExistence type="predicted"/>
<dbReference type="Proteomes" id="UP000220927">
    <property type="component" value="Plasmid pRapFH23b"/>
</dbReference>
<dbReference type="Gene3D" id="1.20.120.530">
    <property type="entry name" value="GntR ligand-binding domain-like"/>
    <property type="match status" value="1"/>
</dbReference>
<evidence type="ECO:0000313" key="5">
    <source>
        <dbReference type="EMBL" id="QAS81861.1"/>
    </source>
</evidence>
<name>A0AAE5WSQ6_9HYPH</name>